<accession>A0A7C8ZWF3</accession>
<dbReference type="PANTHER" id="PTHR31614:SF5">
    <property type="entry name" value="ALLERGEN-LIKE PROTEIN BRSN20"/>
    <property type="match status" value="1"/>
</dbReference>
<proteinExistence type="inferred from homology"/>
<evidence type="ECO:0000256" key="3">
    <source>
        <dbReference type="SAM" id="SignalP"/>
    </source>
</evidence>
<keyword evidence="3" id="KW-0732">Signal</keyword>
<feature type="signal peptide" evidence="3">
    <location>
        <begin position="1"/>
        <end position="20"/>
    </location>
</feature>
<reference evidence="4" key="1">
    <citation type="journal article" date="2013" name="J. Plant Res.">
        <title>Effect of fungi and light on seed germination of three Opuntia species from semiarid lands of central Mexico.</title>
        <authorList>
            <person name="Delgado-Sanchez P."/>
            <person name="Jimenez-Bremont J.F."/>
            <person name="Guerrero-Gonzalez Mde L."/>
            <person name="Flores J."/>
        </authorList>
    </citation>
    <scope>NUCLEOTIDE SEQUENCE</scope>
    <source>
        <tissue evidence="4">Cladode</tissue>
    </source>
</reference>
<evidence type="ECO:0000313" key="4">
    <source>
        <dbReference type="EMBL" id="MBA4653094.1"/>
    </source>
</evidence>
<evidence type="ECO:0000256" key="2">
    <source>
        <dbReference type="ARBA" id="ARBA00023157"/>
    </source>
</evidence>
<evidence type="ECO:0008006" key="5">
    <source>
        <dbReference type="Google" id="ProtNLM"/>
    </source>
</evidence>
<protein>
    <recommendedName>
        <fullName evidence="5">Pollen-specific protein C13</fullName>
    </recommendedName>
</protein>
<dbReference type="InterPro" id="IPR006041">
    <property type="entry name" value="Pollen_Ole_e1_allergen"/>
</dbReference>
<name>A0A7C8ZWF3_OPUST</name>
<sequence>MAKMTMLIAAICLLPAIAMAVRPVAEPFVVKGRVYCDTCRAGFETPASIYLHGATVRLECRQRHSQEVLYSAEATTDETGTYSIPVKQDQKDRVCETMLVKSPHRKCSSPDAGRDRSRVVLTSYNGVVSYERFANNMGYMMDEPMSFCSQLLQQYELDDEGRF</sequence>
<organism evidence="4">
    <name type="scientific">Opuntia streptacantha</name>
    <name type="common">Prickly pear cactus</name>
    <name type="synonym">Opuntia cardona</name>
    <dbReference type="NCBI Taxonomy" id="393608"/>
    <lineage>
        <taxon>Eukaryota</taxon>
        <taxon>Viridiplantae</taxon>
        <taxon>Streptophyta</taxon>
        <taxon>Embryophyta</taxon>
        <taxon>Tracheophyta</taxon>
        <taxon>Spermatophyta</taxon>
        <taxon>Magnoliopsida</taxon>
        <taxon>eudicotyledons</taxon>
        <taxon>Gunneridae</taxon>
        <taxon>Pentapetalae</taxon>
        <taxon>Caryophyllales</taxon>
        <taxon>Cactineae</taxon>
        <taxon>Cactaceae</taxon>
        <taxon>Opuntioideae</taxon>
        <taxon>Opuntia</taxon>
    </lineage>
</organism>
<dbReference type="EMBL" id="GISG01177482">
    <property type="protein sequence ID" value="MBA4653094.1"/>
    <property type="molecule type" value="Transcribed_RNA"/>
</dbReference>
<comment type="similarity">
    <text evidence="1">Belongs to the Ole e I family.</text>
</comment>
<dbReference type="AlphaFoldDB" id="A0A7C8ZWF3"/>
<reference evidence="4" key="2">
    <citation type="submission" date="2020-07" db="EMBL/GenBank/DDBJ databases">
        <authorList>
            <person name="Vera ALvarez R."/>
            <person name="Arias-Moreno D.M."/>
            <person name="Jimenez-Jacinto V."/>
            <person name="Jimenez-Bremont J.F."/>
            <person name="Swaminathan K."/>
            <person name="Moose S.P."/>
            <person name="Guerrero-Gonzalez M.L."/>
            <person name="Marino-Ramirez L."/>
            <person name="Landsman D."/>
            <person name="Rodriguez-Kessler M."/>
            <person name="Delgado-Sanchez P."/>
        </authorList>
    </citation>
    <scope>NUCLEOTIDE SEQUENCE</scope>
    <source>
        <tissue evidence="4">Cladode</tissue>
    </source>
</reference>
<evidence type="ECO:0000256" key="1">
    <source>
        <dbReference type="ARBA" id="ARBA00010049"/>
    </source>
</evidence>
<dbReference type="PANTHER" id="PTHR31614">
    <property type="entry name" value="PROTEIN DOWNSTREAM OF FLC-RELATED"/>
    <property type="match status" value="1"/>
</dbReference>
<dbReference type="Pfam" id="PF01190">
    <property type="entry name" value="Pollen_Ole_e_1"/>
    <property type="match status" value="1"/>
</dbReference>
<feature type="chain" id="PRO_5027960233" description="Pollen-specific protein C13" evidence="3">
    <location>
        <begin position="21"/>
        <end position="163"/>
    </location>
</feature>
<keyword evidence="2" id="KW-1015">Disulfide bond</keyword>